<feature type="binding site" evidence="8">
    <location>
        <position position="168"/>
    </location>
    <ligand>
        <name>[4Fe-4S] cluster</name>
        <dbReference type="ChEBI" id="CHEBI:49883"/>
        <label>2</label>
        <note>4Fe-4S-S-AdoMet</note>
    </ligand>
</feature>
<keyword evidence="5 8" id="KW-0479">Metal-binding</keyword>
<dbReference type="Gene3D" id="3.40.50.12160">
    <property type="entry name" value="Methylthiotransferase, N-terminal domain"/>
    <property type="match status" value="1"/>
</dbReference>
<dbReference type="EC" id="2.8.4.4" evidence="8"/>
<dbReference type="GO" id="GO:0035600">
    <property type="term" value="P:tRNA methylthiolation"/>
    <property type="evidence" value="ECO:0007669"/>
    <property type="project" value="UniProtKB-ARBA"/>
</dbReference>
<dbReference type="Pfam" id="PF04055">
    <property type="entry name" value="Radical_SAM"/>
    <property type="match status" value="1"/>
</dbReference>
<dbReference type="PANTHER" id="PTHR43837">
    <property type="entry name" value="RIBOSOMAL PROTEIN S12 METHYLTHIOTRANSFERASE RIMO"/>
    <property type="match status" value="1"/>
</dbReference>
<dbReference type="InterPro" id="IPR038135">
    <property type="entry name" value="Methylthiotransferase_N_sf"/>
</dbReference>
<dbReference type="Gene3D" id="2.40.50.140">
    <property type="entry name" value="Nucleic acid-binding proteins"/>
    <property type="match status" value="1"/>
</dbReference>
<dbReference type="InterPro" id="IPR013848">
    <property type="entry name" value="Methylthiotransferase_N"/>
</dbReference>
<dbReference type="SFLD" id="SFLDG01082">
    <property type="entry name" value="B12-binding_domain_containing"/>
    <property type="match status" value="1"/>
</dbReference>
<dbReference type="NCBIfam" id="TIGR01125">
    <property type="entry name" value="30S ribosomal protein S12 methylthiotransferase RimO"/>
    <property type="match status" value="1"/>
</dbReference>
<dbReference type="InterPro" id="IPR006638">
    <property type="entry name" value="Elp3/MiaA/NifB-like_rSAM"/>
</dbReference>
<evidence type="ECO:0000256" key="1">
    <source>
        <dbReference type="ARBA" id="ARBA00022485"/>
    </source>
</evidence>
<feature type="binding site" evidence="8">
    <location>
        <position position="19"/>
    </location>
    <ligand>
        <name>[4Fe-4S] cluster</name>
        <dbReference type="ChEBI" id="CHEBI:49883"/>
        <label>1</label>
    </ligand>
</feature>
<keyword evidence="12" id="KW-0687">Ribonucleoprotein</keyword>
<feature type="binding site" evidence="8">
    <location>
        <position position="55"/>
    </location>
    <ligand>
        <name>[4Fe-4S] cluster</name>
        <dbReference type="ChEBI" id="CHEBI:49883"/>
        <label>1</label>
    </ligand>
</feature>
<evidence type="ECO:0000259" key="11">
    <source>
        <dbReference type="PROSITE" id="PS51918"/>
    </source>
</evidence>
<dbReference type="Gene3D" id="3.80.30.20">
    <property type="entry name" value="tm_1862 like domain"/>
    <property type="match status" value="1"/>
</dbReference>
<keyword evidence="2 8" id="KW-0963">Cytoplasm</keyword>
<feature type="binding site" evidence="8">
    <location>
        <position position="89"/>
    </location>
    <ligand>
        <name>[4Fe-4S] cluster</name>
        <dbReference type="ChEBI" id="CHEBI:49883"/>
        <label>1</label>
    </ligand>
</feature>
<dbReference type="PROSITE" id="PS51449">
    <property type="entry name" value="MTTASE_N"/>
    <property type="match status" value="1"/>
</dbReference>
<dbReference type="AlphaFoldDB" id="A0A7G6E0U8"/>
<dbReference type="SFLD" id="SFLDS00029">
    <property type="entry name" value="Radical_SAM"/>
    <property type="match status" value="1"/>
</dbReference>
<keyword evidence="13" id="KW-1185">Reference proteome</keyword>
<evidence type="ECO:0000259" key="9">
    <source>
        <dbReference type="PROSITE" id="PS50926"/>
    </source>
</evidence>
<evidence type="ECO:0000313" key="12">
    <source>
        <dbReference type="EMBL" id="QNB45702.1"/>
    </source>
</evidence>
<dbReference type="HAMAP" id="MF_01865">
    <property type="entry name" value="MTTase_RimO"/>
    <property type="match status" value="1"/>
</dbReference>
<keyword evidence="7 8" id="KW-0411">Iron-sulfur</keyword>
<gene>
    <name evidence="8 12" type="primary">rimO</name>
    <name evidence="12" type="ORF">BR63_04880</name>
</gene>
<dbReference type="NCBIfam" id="TIGR00089">
    <property type="entry name" value="MiaB/RimO family radical SAM methylthiotransferase"/>
    <property type="match status" value="1"/>
</dbReference>
<evidence type="ECO:0000256" key="5">
    <source>
        <dbReference type="ARBA" id="ARBA00022723"/>
    </source>
</evidence>
<evidence type="ECO:0000256" key="2">
    <source>
        <dbReference type="ARBA" id="ARBA00022490"/>
    </source>
</evidence>
<dbReference type="PROSITE" id="PS51918">
    <property type="entry name" value="RADICAL_SAM"/>
    <property type="match status" value="1"/>
</dbReference>
<keyword evidence="3 8" id="KW-0808">Transferase</keyword>
<comment type="similarity">
    <text evidence="8">Belongs to the methylthiotransferase family. RimO subfamily.</text>
</comment>
<reference evidence="12 13" key="1">
    <citation type="journal article" date="2019" name="Front. Microbiol.">
        <title>Thermoanaerosceptrum fracticalcis gen. nov. sp. nov., a Novel Fumarate-Fermenting Microorganism From a Deep Fractured Carbonate Aquifer of the US Great Basin.</title>
        <authorList>
            <person name="Hamilton-Brehm S.D."/>
            <person name="Stewart L.E."/>
            <person name="Zavarin M."/>
            <person name="Caldwell M."/>
            <person name="Lawson P.A."/>
            <person name="Onstott T.C."/>
            <person name="Grzymski J."/>
            <person name="Neveux I."/>
            <person name="Lollar B.S."/>
            <person name="Russell C.E."/>
            <person name="Moser D.P."/>
        </authorList>
    </citation>
    <scope>NUCLEOTIDE SEQUENCE [LARGE SCALE GENOMIC DNA]</scope>
    <source>
        <strain evidence="12 13">DRI-13</strain>
    </source>
</reference>
<dbReference type="KEGG" id="tfr:BR63_04880"/>
<dbReference type="GO" id="GO:0140101">
    <property type="term" value="F:catalytic activity, acting on a tRNA"/>
    <property type="evidence" value="ECO:0007669"/>
    <property type="project" value="UniProtKB-ARBA"/>
</dbReference>
<dbReference type="EMBL" id="CP045798">
    <property type="protein sequence ID" value="QNB45702.1"/>
    <property type="molecule type" value="Genomic_DNA"/>
</dbReference>
<proteinExistence type="inferred from homology"/>
<dbReference type="PROSITE" id="PS50926">
    <property type="entry name" value="TRAM"/>
    <property type="match status" value="1"/>
</dbReference>
<dbReference type="GO" id="GO:0005840">
    <property type="term" value="C:ribosome"/>
    <property type="evidence" value="ECO:0007669"/>
    <property type="project" value="UniProtKB-KW"/>
</dbReference>
<keyword evidence="12" id="KW-0689">Ribosomal protein</keyword>
<feature type="binding site" evidence="8">
    <location>
        <position position="171"/>
    </location>
    <ligand>
        <name>[4Fe-4S] cluster</name>
        <dbReference type="ChEBI" id="CHEBI:49883"/>
        <label>2</label>
        <note>4Fe-4S-S-AdoMet</note>
    </ligand>
</feature>
<evidence type="ECO:0000313" key="13">
    <source>
        <dbReference type="Proteomes" id="UP000515847"/>
    </source>
</evidence>
<dbReference type="GO" id="GO:0046872">
    <property type="term" value="F:metal ion binding"/>
    <property type="evidence" value="ECO:0007669"/>
    <property type="project" value="UniProtKB-KW"/>
</dbReference>
<dbReference type="InterPro" id="IPR002792">
    <property type="entry name" value="TRAM_dom"/>
</dbReference>
<dbReference type="InterPro" id="IPR007197">
    <property type="entry name" value="rSAM"/>
</dbReference>
<dbReference type="InterPro" id="IPR023404">
    <property type="entry name" value="rSAM_horseshoe"/>
</dbReference>
<dbReference type="InterPro" id="IPR012340">
    <property type="entry name" value="NA-bd_OB-fold"/>
</dbReference>
<dbReference type="PROSITE" id="PS01278">
    <property type="entry name" value="MTTASE_RADICAL"/>
    <property type="match status" value="1"/>
</dbReference>
<dbReference type="SMART" id="SM00729">
    <property type="entry name" value="Elp3"/>
    <property type="match status" value="1"/>
</dbReference>
<dbReference type="SUPFAM" id="SSF102114">
    <property type="entry name" value="Radical SAM enzymes"/>
    <property type="match status" value="1"/>
</dbReference>
<comment type="catalytic activity">
    <reaction evidence="8">
        <text>L-aspartate(89)-[ribosomal protein uS12]-hydrogen + (sulfur carrier)-SH + AH2 + 2 S-adenosyl-L-methionine = 3-methylsulfanyl-L-aspartate(89)-[ribosomal protein uS12]-hydrogen + (sulfur carrier)-H + 5'-deoxyadenosine + L-methionine + A + S-adenosyl-L-homocysteine + 2 H(+)</text>
        <dbReference type="Rhea" id="RHEA:37087"/>
        <dbReference type="Rhea" id="RHEA-COMP:10460"/>
        <dbReference type="Rhea" id="RHEA-COMP:10461"/>
        <dbReference type="Rhea" id="RHEA-COMP:14737"/>
        <dbReference type="Rhea" id="RHEA-COMP:14739"/>
        <dbReference type="ChEBI" id="CHEBI:13193"/>
        <dbReference type="ChEBI" id="CHEBI:15378"/>
        <dbReference type="ChEBI" id="CHEBI:17319"/>
        <dbReference type="ChEBI" id="CHEBI:17499"/>
        <dbReference type="ChEBI" id="CHEBI:29917"/>
        <dbReference type="ChEBI" id="CHEBI:29961"/>
        <dbReference type="ChEBI" id="CHEBI:57844"/>
        <dbReference type="ChEBI" id="CHEBI:57856"/>
        <dbReference type="ChEBI" id="CHEBI:59789"/>
        <dbReference type="ChEBI" id="CHEBI:64428"/>
        <dbReference type="ChEBI" id="CHEBI:73599"/>
        <dbReference type="EC" id="2.8.4.4"/>
    </reaction>
</comment>
<protein>
    <recommendedName>
        <fullName evidence="8">Ribosomal protein uS12 methylthiotransferase RimO</fullName>
        <shortName evidence="8">uS12 MTTase</shortName>
        <shortName evidence="8">uS12 methylthiotransferase</shortName>
        <ecNumber evidence="8">2.8.4.4</ecNumber>
    </recommendedName>
    <alternativeName>
        <fullName evidence="8">Ribosomal protein uS12 (aspartate-C(3))-methylthiotransferase</fullName>
    </alternativeName>
    <alternativeName>
        <fullName evidence="8">Ribosome maturation factor RimO</fullName>
    </alternativeName>
</protein>
<dbReference type="Proteomes" id="UP000515847">
    <property type="component" value="Chromosome"/>
</dbReference>
<organism evidence="12 13">
    <name type="scientific">Thermanaerosceptrum fracticalcis</name>
    <dbReference type="NCBI Taxonomy" id="1712410"/>
    <lineage>
        <taxon>Bacteria</taxon>
        <taxon>Bacillati</taxon>
        <taxon>Bacillota</taxon>
        <taxon>Clostridia</taxon>
        <taxon>Eubacteriales</taxon>
        <taxon>Peptococcaceae</taxon>
        <taxon>Thermanaerosceptrum</taxon>
    </lineage>
</organism>
<evidence type="ECO:0000256" key="3">
    <source>
        <dbReference type="ARBA" id="ARBA00022679"/>
    </source>
</evidence>
<evidence type="ECO:0000256" key="8">
    <source>
        <dbReference type="HAMAP-Rule" id="MF_01865"/>
    </source>
</evidence>
<feature type="domain" description="TRAM" evidence="9">
    <location>
        <begin position="383"/>
        <end position="452"/>
    </location>
</feature>
<feature type="domain" description="MTTase N-terminal" evidence="10">
    <location>
        <begin position="10"/>
        <end position="126"/>
    </location>
</feature>
<feature type="binding site" evidence="8">
    <location>
        <position position="164"/>
    </location>
    <ligand>
        <name>[4Fe-4S] cluster</name>
        <dbReference type="ChEBI" id="CHEBI:49883"/>
        <label>2</label>
        <note>4Fe-4S-S-AdoMet</note>
    </ligand>
</feature>
<evidence type="ECO:0000256" key="7">
    <source>
        <dbReference type="ARBA" id="ARBA00023014"/>
    </source>
</evidence>
<comment type="function">
    <text evidence="8">Catalyzes the methylthiolation of an aspartic acid residue of ribosomal protein uS12.</text>
</comment>
<dbReference type="CDD" id="cd01335">
    <property type="entry name" value="Radical_SAM"/>
    <property type="match status" value="1"/>
</dbReference>
<dbReference type="SFLD" id="SFLDF00274">
    <property type="entry name" value="ribosomal_protein_S12_methylth"/>
    <property type="match status" value="1"/>
</dbReference>
<dbReference type="GO" id="GO:0005829">
    <property type="term" value="C:cytosol"/>
    <property type="evidence" value="ECO:0007669"/>
    <property type="project" value="TreeGrafter"/>
</dbReference>
<evidence type="ECO:0000256" key="6">
    <source>
        <dbReference type="ARBA" id="ARBA00023004"/>
    </source>
</evidence>
<comment type="cofactor">
    <cofactor evidence="8">
        <name>[4Fe-4S] cluster</name>
        <dbReference type="ChEBI" id="CHEBI:49883"/>
    </cofactor>
    <text evidence="8">Binds 2 [4Fe-4S] clusters. One cluster is coordinated with 3 cysteines and an exchangeable S-adenosyl-L-methionine.</text>
</comment>
<comment type="subcellular location">
    <subcellularLocation>
        <location evidence="8">Cytoplasm</location>
    </subcellularLocation>
</comment>
<evidence type="ECO:0000259" key="10">
    <source>
        <dbReference type="PROSITE" id="PS51449"/>
    </source>
</evidence>
<name>A0A7G6E0U8_THEFR</name>
<dbReference type="Pfam" id="PF18693">
    <property type="entry name" value="TRAM_2"/>
    <property type="match status" value="1"/>
</dbReference>
<dbReference type="InterPro" id="IPR005840">
    <property type="entry name" value="Ribosomal_uS12_MeSTrfase_RimO"/>
</dbReference>
<accession>A0A7G6E0U8</accession>
<dbReference type="InterPro" id="IPR058240">
    <property type="entry name" value="rSAM_sf"/>
</dbReference>
<feature type="domain" description="Radical SAM core" evidence="11">
    <location>
        <begin position="150"/>
        <end position="381"/>
    </location>
</feature>
<evidence type="ECO:0000256" key="4">
    <source>
        <dbReference type="ARBA" id="ARBA00022691"/>
    </source>
</evidence>
<dbReference type="InterPro" id="IPR020612">
    <property type="entry name" value="Methylthiotransferase_CS"/>
</dbReference>
<dbReference type="GO" id="GO:0103039">
    <property type="term" value="F:protein methylthiotransferase activity"/>
    <property type="evidence" value="ECO:0007669"/>
    <property type="project" value="UniProtKB-EC"/>
</dbReference>
<dbReference type="GO" id="GO:0035599">
    <property type="term" value="F:aspartic acid methylthiotransferase activity"/>
    <property type="evidence" value="ECO:0007669"/>
    <property type="project" value="TreeGrafter"/>
</dbReference>
<sequence>MQNRRLAMSYLVKIVTLGCPKNTVDSEQILGQLFRHGHQPVDDPSKADVIVINTCGFIESAKRESIETILELAQQKIEGKCQYLIVTGCLVQKYADELKAELPEVDLFLGTGDIHLLPQLLASLKPGVRIAQVGDPDNYLFDDEIPLVPGHIKHYAYVKIAEGCNNCCTYCVIPSMRGKYRSRSLESIVHEVSKLTENGVKEAILVAQDITLYGYDKYGKYMLPALLQELVKLKNLQWIRLLYCYPNRLTDELLLTIKEEHKICRYLDIPLQHISDPVLKAMGRPMGKQDTIDLLKKIRKLLPGVTLRSTFIIGFPGESEEDFAQLLAFLEDMQFERAGFFTYSPEPGTKAAGLPLQIPEEVKERRLQQALAVQEKILAAKQAQQVGMIIPVIVDGPSPEYEGLWEGRTQGDAPEIDGVVYIKPAPNLRQGDIINIKITHSQDFALMGEVNDEPGQ</sequence>
<keyword evidence="1 8" id="KW-0004">4Fe-4S</keyword>
<dbReference type="GO" id="GO:0051539">
    <property type="term" value="F:4 iron, 4 sulfur cluster binding"/>
    <property type="evidence" value="ECO:0007669"/>
    <property type="project" value="UniProtKB-UniRule"/>
</dbReference>
<dbReference type="PANTHER" id="PTHR43837:SF1">
    <property type="entry name" value="RIBOSOMAL PROTEIN US12 METHYLTHIOTRANSFERASE RIMO"/>
    <property type="match status" value="1"/>
</dbReference>
<dbReference type="Pfam" id="PF00919">
    <property type="entry name" value="UPF0004"/>
    <property type="match status" value="1"/>
</dbReference>
<keyword evidence="4 8" id="KW-0949">S-adenosyl-L-methionine</keyword>
<dbReference type="SFLD" id="SFLDG01061">
    <property type="entry name" value="methylthiotransferase"/>
    <property type="match status" value="1"/>
</dbReference>
<dbReference type="FunFam" id="3.80.30.20:FF:000001">
    <property type="entry name" value="tRNA-2-methylthio-N(6)-dimethylallyladenosine synthase 2"/>
    <property type="match status" value="1"/>
</dbReference>
<dbReference type="InterPro" id="IPR005839">
    <property type="entry name" value="Methylthiotransferase"/>
</dbReference>
<keyword evidence="6 8" id="KW-0408">Iron</keyword>